<gene>
    <name evidence="1" type="ORF">M9H77_15544</name>
</gene>
<keyword evidence="2" id="KW-1185">Reference proteome</keyword>
<protein>
    <submittedName>
        <fullName evidence="1">Uncharacterized protein</fullName>
    </submittedName>
</protein>
<dbReference type="Proteomes" id="UP001060085">
    <property type="component" value="Linkage Group LG04"/>
</dbReference>
<evidence type="ECO:0000313" key="1">
    <source>
        <dbReference type="EMBL" id="KAI5665691.1"/>
    </source>
</evidence>
<sequence>MEACFLSSNSFTKSTEVIPFVRSRFVNPIYYTRRNFGPHQSKKVVQFSVACCQVGSKSPSPEDEKRPFADVDWRSFRARLVAGERMYNPEEPSSEADQDKGVDHPPTISIGDNWAHKIYEPEKGCLLIATEKLDGVHIFERTVILLLATGPIGPTGIILNRPSLMSIKEMKSSTLDAVGTFSERPLFFGGPLEEGFFLVSPKDENINNNDGIVANSGVFEEVMKGLYYGTKGSVGCVAEMVKRNVVGVGDLRFYDGYCAWEKEQLRDEIRSGYWTLAACSSSVIGLASVGSVGLWEEILGLLGPRKVCPRKEIQLKTQRSYLPKQTKKTSSYRHYRLLLLHSGGSNPKMAEEEIPKPLYDMVIFGASGFTGKYVIREALKFLNFPSCPLKSLALAGRNPSKVEQSLRWAAHPNSPPEIPIITADTSDPLSLRRLAAQSKIVLNCVGPFRLYGEPVVAACVDAGCDYLDICGEPEFMEKTEAKYHDKAVEKGSLVISACGFDSVPAELGLMFNSRQWVHPAVPNRVEAYLSLESDKRIVGNFATYESAVLGVANAHKLQELRLSRPRRPRPSIPGPPPLKGPVIEHQKKVGLWAVKLPSADSIVVRRTLTTLTEQPKGIPGANESAEQVEKRETFWSSIKPAHFGVKIGTKSLLGILRVIGVGVFIGLFGKISLGRWLLLNFPSIFTLGWFRKKGPTEEEVSSASFKMWFIGHGYSDSNLASRDNTKPDTEIITRVMGPEIGYLTTPIILVQCALILLNQRESLPKGGVFTPGIIFGPTDLQERLCQNGISFDVISRNSLPA</sequence>
<name>A0ACC0AYJ4_CATRO</name>
<reference evidence="2" key="1">
    <citation type="journal article" date="2023" name="Nat. Plants">
        <title>Single-cell RNA sequencing provides a high-resolution roadmap for understanding the multicellular compartmentation of specialized metabolism.</title>
        <authorList>
            <person name="Sun S."/>
            <person name="Shen X."/>
            <person name="Li Y."/>
            <person name="Li Y."/>
            <person name="Wang S."/>
            <person name="Li R."/>
            <person name="Zhang H."/>
            <person name="Shen G."/>
            <person name="Guo B."/>
            <person name="Wei J."/>
            <person name="Xu J."/>
            <person name="St-Pierre B."/>
            <person name="Chen S."/>
            <person name="Sun C."/>
        </authorList>
    </citation>
    <scope>NUCLEOTIDE SEQUENCE [LARGE SCALE GENOMIC DNA]</scope>
</reference>
<dbReference type="EMBL" id="CM044704">
    <property type="protein sequence ID" value="KAI5665691.1"/>
    <property type="molecule type" value="Genomic_DNA"/>
</dbReference>
<comment type="caution">
    <text evidence="1">The sequence shown here is derived from an EMBL/GenBank/DDBJ whole genome shotgun (WGS) entry which is preliminary data.</text>
</comment>
<evidence type="ECO:0000313" key="2">
    <source>
        <dbReference type="Proteomes" id="UP001060085"/>
    </source>
</evidence>
<proteinExistence type="predicted"/>
<accession>A0ACC0AYJ4</accession>
<organism evidence="1 2">
    <name type="scientific">Catharanthus roseus</name>
    <name type="common">Madagascar periwinkle</name>
    <name type="synonym">Vinca rosea</name>
    <dbReference type="NCBI Taxonomy" id="4058"/>
    <lineage>
        <taxon>Eukaryota</taxon>
        <taxon>Viridiplantae</taxon>
        <taxon>Streptophyta</taxon>
        <taxon>Embryophyta</taxon>
        <taxon>Tracheophyta</taxon>
        <taxon>Spermatophyta</taxon>
        <taxon>Magnoliopsida</taxon>
        <taxon>eudicotyledons</taxon>
        <taxon>Gunneridae</taxon>
        <taxon>Pentapetalae</taxon>
        <taxon>asterids</taxon>
        <taxon>lamiids</taxon>
        <taxon>Gentianales</taxon>
        <taxon>Apocynaceae</taxon>
        <taxon>Rauvolfioideae</taxon>
        <taxon>Vinceae</taxon>
        <taxon>Catharanthinae</taxon>
        <taxon>Catharanthus</taxon>
    </lineage>
</organism>